<dbReference type="EMBL" id="MU005984">
    <property type="protein sequence ID" value="KAF2860151.1"/>
    <property type="molecule type" value="Genomic_DNA"/>
</dbReference>
<dbReference type="GO" id="GO:0008173">
    <property type="term" value="F:RNA methyltransferase activity"/>
    <property type="evidence" value="ECO:0007669"/>
    <property type="project" value="InterPro"/>
</dbReference>
<dbReference type="CDD" id="cd02440">
    <property type="entry name" value="AdoMet_MTases"/>
    <property type="match status" value="1"/>
</dbReference>
<feature type="active site" description="Nucleophile" evidence="5">
    <location>
        <position position="387"/>
    </location>
</feature>
<feature type="region of interest" description="Disordered" evidence="6">
    <location>
        <begin position="323"/>
        <end position="352"/>
    </location>
</feature>
<dbReference type="GO" id="GO:0003723">
    <property type="term" value="F:RNA binding"/>
    <property type="evidence" value="ECO:0007669"/>
    <property type="project" value="UniProtKB-UniRule"/>
</dbReference>
<dbReference type="PANTHER" id="PTHR22807:SF4">
    <property type="entry name" value="28S RRNA (CYTOSINE-C(5))-METHYLTRANSFERASE"/>
    <property type="match status" value="1"/>
</dbReference>
<dbReference type="PROSITE" id="PS51686">
    <property type="entry name" value="SAM_MT_RSMB_NOP"/>
    <property type="match status" value="1"/>
</dbReference>
<protein>
    <submittedName>
        <fullName evidence="8">S-adenosyl-L-methionine-dependent methyltransferase</fullName>
    </submittedName>
</protein>
<dbReference type="GO" id="GO:0070475">
    <property type="term" value="P:rRNA base methylation"/>
    <property type="evidence" value="ECO:0007669"/>
    <property type="project" value="TreeGrafter"/>
</dbReference>
<comment type="caution">
    <text evidence="5">Lacks conserved residue(s) required for the propagation of feature annotation.</text>
</comment>
<dbReference type="Pfam" id="PF21153">
    <property type="entry name" value="NSUN5_N"/>
    <property type="match status" value="1"/>
</dbReference>
<feature type="binding site" evidence="5">
    <location>
        <position position="302"/>
    </location>
    <ligand>
        <name>S-adenosyl-L-methionine</name>
        <dbReference type="ChEBI" id="CHEBI:59789"/>
    </ligand>
</feature>
<feature type="binding site" evidence="5">
    <location>
        <position position="256"/>
    </location>
    <ligand>
        <name>S-adenosyl-L-methionine</name>
        <dbReference type="ChEBI" id="CHEBI:59789"/>
    </ligand>
</feature>
<proteinExistence type="inferred from homology"/>
<dbReference type="InterPro" id="IPR049560">
    <property type="entry name" value="MeTrfase_RsmB-F_NOP2_cat"/>
</dbReference>
<evidence type="ECO:0000256" key="5">
    <source>
        <dbReference type="PROSITE-ProRule" id="PRU01023"/>
    </source>
</evidence>
<keyword evidence="2 5" id="KW-0808">Transferase</keyword>
<evidence type="ECO:0000256" key="3">
    <source>
        <dbReference type="ARBA" id="ARBA00022691"/>
    </source>
</evidence>
<dbReference type="InterPro" id="IPR048889">
    <property type="entry name" value="NSUN5_RCM1_N"/>
</dbReference>
<dbReference type="AlphaFoldDB" id="A0A6A7BY55"/>
<evidence type="ECO:0000256" key="4">
    <source>
        <dbReference type="ARBA" id="ARBA00022884"/>
    </source>
</evidence>
<dbReference type="InterPro" id="IPR029063">
    <property type="entry name" value="SAM-dependent_MTases_sf"/>
</dbReference>
<dbReference type="InterPro" id="IPR023267">
    <property type="entry name" value="RCMT"/>
</dbReference>
<evidence type="ECO:0000313" key="9">
    <source>
        <dbReference type="Proteomes" id="UP000799421"/>
    </source>
</evidence>
<keyword evidence="4 5" id="KW-0694">RNA-binding</keyword>
<evidence type="ECO:0000259" key="7">
    <source>
        <dbReference type="PROSITE" id="PS51686"/>
    </source>
</evidence>
<comment type="similarity">
    <text evidence="5">Belongs to the class I-like SAM-binding methyltransferase superfamily. RsmB/NOP family.</text>
</comment>
<dbReference type="Gene3D" id="3.30.70.1170">
    <property type="entry name" value="Sun protein, domain 3"/>
    <property type="match status" value="1"/>
</dbReference>
<evidence type="ECO:0000256" key="2">
    <source>
        <dbReference type="ARBA" id="ARBA00022679"/>
    </source>
</evidence>
<name>A0A6A7BY55_9PEZI</name>
<organism evidence="8 9">
    <name type="scientific">Piedraia hortae CBS 480.64</name>
    <dbReference type="NCBI Taxonomy" id="1314780"/>
    <lineage>
        <taxon>Eukaryota</taxon>
        <taxon>Fungi</taxon>
        <taxon>Dikarya</taxon>
        <taxon>Ascomycota</taxon>
        <taxon>Pezizomycotina</taxon>
        <taxon>Dothideomycetes</taxon>
        <taxon>Dothideomycetidae</taxon>
        <taxon>Capnodiales</taxon>
        <taxon>Piedraiaceae</taxon>
        <taxon>Piedraia</taxon>
    </lineage>
</organism>
<evidence type="ECO:0000256" key="6">
    <source>
        <dbReference type="SAM" id="MobiDB-lite"/>
    </source>
</evidence>
<dbReference type="GO" id="GO:0005730">
    <property type="term" value="C:nucleolus"/>
    <property type="evidence" value="ECO:0007669"/>
    <property type="project" value="TreeGrafter"/>
</dbReference>
<dbReference type="SUPFAM" id="SSF53335">
    <property type="entry name" value="S-adenosyl-L-methionine-dependent methyltransferases"/>
    <property type="match status" value="1"/>
</dbReference>
<dbReference type="Pfam" id="PF01189">
    <property type="entry name" value="Methyltr_RsmB-F"/>
    <property type="match status" value="1"/>
</dbReference>
<dbReference type="Gene3D" id="3.40.50.150">
    <property type="entry name" value="Vaccinia Virus protein VP39"/>
    <property type="match status" value="1"/>
</dbReference>
<sequence length="480" mass="53014">MALYTESSTILCQYSTDSSSLKSLIFSHPSHFKTSAKRLYALCMQTLKFSSFLSTVITASDLLTAERSLSPTIALVLLHDHFFSSTGLSLSAEHKLRKSIERHKARLHGEFVRARLARGCTDLETLCAQLDKDAASHEEEVRWIRVNSLKTTLEQELKSTFKQFKETDFFPPAEGKVFVDPHVPNLVAVPSVDNITSWGAYKTGRIILQNKASCFPVCLMDQGLQGDCIDACAAPGNKTTHLAATLGAAGKVFACERDEIRSGVLKKMVALAGATNVEVLGKTDFLTLEPEKWPGVNAILLDPSCSGSGMLGREGKLTLHLPVTAEGKPHTKGKKRKREPTPAGEVEQDDSGEALATRLSKLSSFQSRIVEHAMKFPSVKHIVYSTCSVHQQENEDVVMAVLNSKSGKDWRLLKRDEQVLGMRNWPIRGLETAFGDRRDLSDACMRCNKGVETMGFFVAAFVRRSQDDEKGEEEWAGFVD</sequence>
<evidence type="ECO:0000256" key="1">
    <source>
        <dbReference type="ARBA" id="ARBA00022603"/>
    </source>
</evidence>
<keyword evidence="9" id="KW-1185">Reference proteome</keyword>
<dbReference type="InterPro" id="IPR001678">
    <property type="entry name" value="MeTrfase_RsmB-F_NOP2_dom"/>
</dbReference>
<dbReference type="PANTHER" id="PTHR22807">
    <property type="entry name" value="NOP2 YEAST -RELATED NOL1/NOP2/FMU SUN DOMAIN-CONTAINING"/>
    <property type="match status" value="1"/>
</dbReference>
<feature type="binding site" evidence="5">
    <location>
        <begin position="232"/>
        <end position="238"/>
    </location>
    <ligand>
        <name>S-adenosyl-L-methionine</name>
        <dbReference type="ChEBI" id="CHEBI:59789"/>
    </ligand>
</feature>
<evidence type="ECO:0000313" key="8">
    <source>
        <dbReference type="EMBL" id="KAF2860151.1"/>
    </source>
</evidence>
<keyword evidence="3 5" id="KW-0949">S-adenosyl-L-methionine</keyword>
<dbReference type="PRINTS" id="PR02008">
    <property type="entry name" value="RCMTFAMILY"/>
</dbReference>
<feature type="domain" description="SAM-dependent MTase RsmB/NOP-type" evidence="7">
    <location>
        <begin position="132"/>
        <end position="464"/>
    </location>
</feature>
<keyword evidence="1 5" id="KW-0489">Methyltransferase</keyword>
<dbReference type="OrthoDB" id="435282at2759"/>
<dbReference type="Proteomes" id="UP000799421">
    <property type="component" value="Unassembled WGS sequence"/>
</dbReference>
<reference evidence="8" key="1">
    <citation type="journal article" date="2020" name="Stud. Mycol.">
        <title>101 Dothideomycetes genomes: a test case for predicting lifestyles and emergence of pathogens.</title>
        <authorList>
            <person name="Haridas S."/>
            <person name="Albert R."/>
            <person name="Binder M."/>
            <person name="Bloem J."/>
            <person name="Labutti K."/>
            <person name="Salamov A."/>
            <person name="Andreopoulos B."/>
            <person name="Baker S."/>
            <person name="Barry K."/>
            <person name="Bills G."/>
            <person name="Bluhm B."/>
            <person name="Cannon C."/>
            <person name="Castanera R."/>
            <person name="Culley D."/>
            <person name="Daum C."/>
            <person name="Ezra D."/>
            <person name="Gonzalez J."/>
            <person name="Henrissat B."/>
            <person name="Kuo A."/>
            <person name="Liang C."/>
            <person name="Lipzen A."/>
            <person name="Lutzoni F."/>
            <person name="Magnuson J."/>
            <person name="Mondo S."/>
            <person name="Nolan M."/>
            <person name="Ohm R."/>
            <person name="Pangilinan J."/>
            <person name="Park H.-J."/>
            <person name="Ramirez L."/>
            <person name="Alfaro M."/>
            <person name="Sun H."/>
            <person name="Tritt A."/>
            <person name="Yoshinaga Y."/>
            <person name="Zwiers L.-H."/>
            <person name="Turgeon B."/>
            <person name="Goodwin S."/>
            <person name="Spatafora J."/>
            <person name="Crous P."/>
            <person name="Grigoriev I."/>
        </authorList>
    </citation>
    <scope>NUCLEOTIDE SEQUENCE</scope>
    <source>
        <strain evidence="8">CBS 480.64</strain>
    </source>
</reference>
<accession>A0A6A7BY55</accession>
<gene>
    <name evidence="8" type="ORF">K470DRAFT_270883</name>
</gene>